<evidence type="ECO:0000256" key="2">
    <source>
        <dbReference type="ARBA" id="ARBA00022490"/>
    </source>
</evidence>
<evidence type="ECO:0000256" key="7">
    <source>
        <dbReference type="HAMAP-Rule" id="MF_01008"/>
    </source>
</evidence>
<dbReference type="PANTHER" id="PTHR34701">
    <property type="entry name" value="TRANSCRIPTIONAL REGULATOR MRAZ"/>
    <property type="match status" value="1"/>
</dbReference>
<dbReference type="InterPro" id="IPR037914">
    <property type="entry name" value="SpoVT-AbrB_sf"/>
</dbReference>
<dbReference type="GO" id="GO:0000976">
    <property type="term" value="F:transcription cis-regulatory region binding"/>
    <property type="evidence" value="ECO:0007669"/>
    <property type="project" value="TreeGrafter"/>
</dbReference>
<comment type="subcellular location">
    <subcellularLocation>
        <location evidence="7">Cytoplasm</location>
        <location evidence="7">Nucleoid</location>
    </subcellularLocation>
</comment>
<dbReference type="InterPro" id="IPR035642">
    <property type="entry name" value="MraZ_N"/>
</dbReference>
<dbReference type="EMBL" id="DVFN01000094">
    <property type="protein sequence ID" value="HIQ69978.1"/>
    <property type="molecule type" value="Genomic_DNA"/>
</dbReference>
<dbReference type="GO" id="GO:0009295">
    <property type="term" value="C:nucleoid"/>
    <property type="evidence" value="ECO:0007669"/>
    <property type="project" value="UniProtKB-SubCell"/>
</dbReference>
<evidence type="ECO:0000256" key="3">
    <source>
        <dbReference type="ARBA" id="ARBA00022737"/>
    </source>
</evidence>
<evidence type="ECO:0000256" key="5">
    <source>
        <dbReference type="ARBA" id="ARBA00023125"/>
    </source>
</evidence>
<comment type="subunit">
    <text evidence="7">Forms oligomers.</text>
</comment>
<dbReference type="CDD" id="cd16320">
    <property type="entry name" value="MraZ_N"/>
    <property type="match status" value="1"/>
</dbReference>
<dbReference type="Proteomes" id="UP000886874">
    <property type="component" value="Unassembled WGS sequence"/>
</dbReference>
<keyword evidence="4 7" id="KW-0805">Transcription regulation</keyword>
<dbReference type="Pfam" id="PF02381">
    <property type="entry name" value="MraZ"/>
    <property type="match status" value="1"/>
</dbReference>
<dbReference type="HAMAP" id="MF_01008">
    <property type="entry name" value="MraZ"/>
    <property type="match status" value="1"/>
</dbReference>
<dbReference type="CDD" id="cd16321">
    <property type="entry name" value="MraZ_C"/>
    <property type="match status" value="1"/>
</dbReference>
<dbReference type="GO" id="GO:2000143">
    <property type="term" value="P:negative regulation of DNA-templated transcription initiation"/>
    <property type="evidence" value="ECO:0007669"/>
    <property type="project" value="TreeGrafter"/>
</dbReference>
<protein>
    <recommendedName>
        <fullName evidence="1 7">Transcriptional regulator MraZ</fullName>
    </recommendedName>
</protein>
<keyword evidence="3" id="KW-0677">Repeat</keyword>
<proteinExistence type="inferred from homology"/>
<sequence>MVGKYRHTVDPKGRLFVPAKLREELGDSFYVTLGLEHCLSVYTEAGWQAIVDKYNALPMSQARKMRFLFANAAKCEPDKQGRFLIPTELRDYAGLKDEVIFLGQAGHAEIWDAATYDALEAETLSPEYMAAVMEELDF</sequence>
<keyword evidence="5 7" id="KW-0238">DNA-binding</keyword>
<dbReference type="GO" id="GO:0003700">
    <property type="term" value="F:DNA-binding transcription factor activity"/>
    <property type="evidence" value="ECO:0007669"/>
    <property type="project" value="UniProtKB-UniRule"/>
</dbReference>
<evidence type="ECO:0000259" key="8">
    <source>
        <dbReference type="PROSITE" id="PS51740"/>
    </source>
</evidence>
<reference evidence="9" key="2">
    <citation type="journal article" date="2021" name="PeerJ">
        <title>Extensive microbial diversity within the chicken gut microbiome revealed by metagenomics and culture.</title>
        <authorList>
            <person name="Gilroy R."/>
            <person name="Ravi A."/>
            <person name="Getino M."/>
            <person name="Pursley I."/>
            <person name="Horton D.L."/>
            <person name="Alikhan N.F."/>
            <person name="Baker D."/>
            <person name="Gharbi K."/>
            <person name="Hall N."/>
            <person name="Watson M."/>
            <person name="Adriaenssens E.M."/>
            <person name="Foster-Nyarko E."/>
            <person name="Jarju S."/>
            <person name="Secka A."/>
            <person name="Antonio M."/>
            <person name="Oren A."/>
            <person name="Chaudhuri R.R."/>
            <person name="La Ragione R."/>
            <person name="Hildebrand F."/>
            <person name="Pallen M.J."/>
        </authorList>
    </citation>
    <scope>NUCLEOTIDE SEQUENCE</scope>
    <source>
        <strain evidence="9">ChiSjej2B20-13462</strain>
    </source>
</reference>
<name>A0A9D1CPC4_9FIRM</name>
<evidence type="ECO:0000256" key="1">
    <source>
        <dbReference type="ARBA" id="ARBA00013860"/>
    </source>
</evidence>
<dbReference type="GO" id="GO:0005737">
    <property type="term" value="C:cytoplasm"/>
    <property type="evidence" value="ECO:0007669"/>
    <property type="project" value="UniProtKB-UniRule"/>
</dbReference>
<dbReference type="NCBIfam" id="TIGR00242">
    <property type="entry name" value="division/cell wall cluster transcriptional repressor MraZ"/>
    <property type="match status" value="1"/>
</dbReference>
<dbReference type="InterPro" id="IPR003444">
    <property type="entry name" value="MraZ"/>
</dbReference>
<evidence type="ECO:0000256" key="6">
    <source>
        <dbReference type="ARBA" id="ARBA00023163"/>
    </source>
</evidence>
<organism evidence="9 10">
    <name type="scientific">Candidatus Avoscillospira stercorigallinarum</name>
    <dbReference type="NCBI Taxonomy" id="2840708"/>
    <lineage>
        <taxon>Bacteria</taxon>
        <taxon>Bacillati</taxon>
        <taxon>Bacillota</taxon>
        <taxon>Clostridia</taxon>
        <taxon>Eubacteriales</taxon>
        <taxon>Oscillospiraceae</taxon>
        <taxon>Oscillospiraceae incertae sedis</taxon>
        <taxon>Candidatus Avoscillospira</taxon>
    </lineage>
</organism>
<comment type="similarity">
    <text evidence="7">Belongs to the MraZ family.</text>
</comment>
<keyword evidence="2 7" id="KW-0963">Cytoplasm</keyword>
<gene>
    <name evidence="7 9" type="primary">mraZ</name>
    <name evidence="9" type="ORF">IAA67_06590</name>
</gene>
<dbReference type="Gene3D" id="3.40.1550.20">
    <property type="entry name" value="Transcriptional regulator MraZ domain"/>
    <property type="match status" value="1"/>
</dbReference>
<evidence type="ECO:0000313" key="9">
    <source>
        <dbReference type="EMBL" id="HIQ69978.1"/>
    </source>
</evidence>
<comment type="caution">
    <text evidence="9">The sequence shown here is derived from an EMBL/GenBank/DDBJ whole genome shotgun (WGS) entry which is preliminary data.</text>
</comment>
<evidence type="ECO:0000313" key="10">
    <source>
        <dbReference type="Proteomes" id="UP000886874"/>
    </source>
</evidence>
<dbReference type="InterPro" id="IPR020603">
    <property type="entry name" value="MraZ_dom"/>
</dbReference>
<dbReference type="InterPro" id="IPR035644">
    <property type="entry name" value="MraZ_C"/>
</dbReference>
<dbReference type="InterPro" id="IPR038619">
    <property type="entry name" value="MraZ_sf"/>
</dbReference>
<dbReference type="SUPFAM" id="SSF89447">
    <property type="entry name" value="AbrB/MazE/MraZ-like"/>
    <property type="match status" value="1"/>
</dbReference>
<evidence type="ECO:0000256" key="4">
    <source>
        <dbReference type="ARBA" id="ARBA00023015"/>
    </source>
</evidence>
<dbReference type="PROSITE" id="PS51740">
    <property type="entry name" value="SPOVT_ABRB"/>
    <property type="match status" value="2"/>
</dbReference>
<dbReference type="InterPro" id="IPR007159">
    <property type="entry name" value="SpoVT-AbrB_dom"/>
</dbReference>
<reference evidence="9" key="1">
    <citation type="submission" date="2020-10" db="EMBL/GenBank/DDBJ databases">
        <authorList>
            <person name="Gilroy R."/>
        </authorList>
    </citation>
    <scope>NUCLEOTIDE SEQUENCE</scope>
    <source>
        <strain evidence="9">ChiSjej2B20-13462</strain>
    </source>
</reference>
<feature type="domain" description="SpoVT-AbrB" evidence="8">
    <location>
        <begin position="72"/>
        <end position="115"/>
    </location>
</feature>
<accession>A0A9D1CPC4</accession>
<feature type="domain" description="SpoVT-AbrB" evidence="8">
    <location>
        <begin position="4"/>
        <end position="46"/>
    </location>
</feature>
<dbReference type="AlphaFoldDB" id="A0A9D1CPC4"/>
<keyword evidence="6 7" id="KW-0804">Transcription</keyword>
<dbReference type="PANTHER" id="PTHR34701:SF1">
    <property type="entry name" value="TRANSCRIPTIONAL REGULATOR MRAZ"/>
    <property type="match status" value="1"/>
</dbReference>